<name>A0ABV0UQ40_9TELE</name>
<dbReference type="Proteomes" id="UP001482620">
    <property type="component" value="Unassembled WGS sequence"/>
</dbReference>
<evidence type="ECO:0000256" key="1">
    <source>
        <dbReference type="SAM" id="MobiDB-lite"/>
    </source>
</evidence>
<evidence type="ECO:0000313" key="2">
    <source>
        <dbReference type="EMBL" id="MEQ2246824.1"/>
    </source>
</evidence>
<accession>A0ABV0UQ40</accession>
<gene>
    <name evidence="2" type="ORF">ILYODFUR_003202</name>
</gene>
<sequence>MSGSTLHQSGRKRVVGKGAPATGITAALRGLSSKMRILERFTMSGLKLESVHQDPLHTDNPTHGLNPIENL</sequence>
<evidence type="ECO:0000313" key="3">
    <source>
        <dbReference type="Proteomes" id="UP001482620"/>
    </source>
</evidence>
<comment type="caution">
    <text evidence="2">The sequence shown here is derived from an EMBL/GenBank/DDBJ whole genome shotgun (WGS) entry which is preliminary data.</text>
</comment>
<protein>
    <submittedName>
        <fullName evidence="2">Uncharacterized protein</fullName>
    </submittedName>
</protein>
<proteinExistence type="predicted"/>
<reference evidence="2 3" key="1">
    <citation type="submission" date="2021-06" db="EMBL/GenBank/DDBJ databases">
        <authorList>
            <person name="Palmer J.M."/>
        </authorList>
    </citation>
    <scope>NUCLEOTIDE SEQUENCE [LARGE SCALE GENOMIC DNA]</scope>
    <source>
        <strain evidence="3">if_2019</strain>
        <tissue evidence="2">Muscle</tissue>
    </source>
</reference>
<feature type="region of interest" description="Disordered" evidence="1">
    <location>
        <begin position="52"/>
        <end position="71"/>
    </location>
</feature>
<dbReference type="EMBL" id="JAHRIQ010081260">
    <property type="protein sequence ID" value="MEQ2246824.1"/>
    <property type="molecule type" value="Genomic_DNA"/>
</dbReference>
<organism evidence="2 3">
    <name type="scientific">Ilyodon furcidens</name>
    <name type="common">goldbreast splitfin</name>
    <dbReference type="NCBI Taxonomy" id="33524"/>
    <lineage>
        <taxon>Eukaryota</taxon>
        <taxon>Metazoa</taxon>
        <taxon>Chordata</taxon>
        <taxon>Craniata</taxon>
        <taxon>Vertebrata</taxon>
        <taxon>Euteleostomi</taxon>
        <taxon>Actinopterygii</taxon>
        <taxon>Neopterygii</taxon>
        <taxon>Teleostei</taxon>
        <taxon>Neoteleostei</taxon>
        <taxon>Acanthomorphata</taxon>
        <taxon>Ovalentaria</taxon>
        <taxon>Atherinomorphae</taxon>
        <taxon>Cyprinodontiformes</taxon>
        <taxon>Goodeidae</taxon>
        <taxon>Ilyodon</taxon>
    </lineage>
</organism>
<keyword evidence="3" id="KW-1185">Reference proteome</keyword>